<gene>
    <name evidence="2" type="ORF">C0Q70_04221</name>
</gene>
<dbReference type="InterPro" id="IPR036691">
    <property type="entry name" value="Endo/exonu/phosph_ase_sf"/>
</dbReference>
<keyword evidence="3" id="KW-1185">Reference proteome</keyword>
<name>A0A2T7PUW5_POMCA</name>
<reference evidence="2 3" key="1">
    <citation type="submission" date="2018-04" db="EMBL/GenBank/DDBJ databases">
        <title>The genome of golden apple snail Pomacea canaliculata provides insight into stress tolerance and invasive adaptation.</title>
        <authorList>
            <person name="Liu C."/>
            <person name="Liu B."/>
            <person name="Ren Y."/>
            <person name="Zhang Y."/>
            <person name="Wang H."/>
            <person name="Li S."/>
            <person name="Jiang F."/>
            <person name="Yin L."/>
            <person name="Zhang G."/>
            <person name="Qian W."/>
            <person name="Fan W."/>
        </authorList>
    </citation>
    <scope>NUCLEOTIDE SEQUENCE [LARGE SCALE GENOMIC DNA]</scope>
    <source>
        <strain evidence="2">SZHN2017</strain>
        <tissue evidence="2">Muscle</tissue>
    </source>
</reference>
<organism evidence="2 3">
    <name type="scientific">Pomacea canaliculata</name>
    <name type="common">Golden apple snail</name>
    <dbReference type="NCBI Taxonomy" id="400727"/>
    <lineage>
        <taxon>Eukaryota</taxon>
        <taxon>Metazoa</taxon>
        <taxon>Spiralia</taxon>
        <taxon>Lophotrochozoa</taxon>
        <taxon>Mollusca</taxon>
        <taxon>Gastropoda</taxon>
        <taxon>Caenogastropoda</taxon>
        <taxon>Architaenioglossa</taxon>
        <taxon>Ampullarioidea</taxon>
        <taxon>Ampullariidae</taxon>
        <taxon>Pomacea</taxon>
    </lineage>
</organism>
<protein>
    <submittedName>
        <fullName evidence="2">Uncharacterized protein</fullName>
    </submittedName>
</protein>
<dbReference type="Proteomes" id="UP000245119">
    <property type="component" value="Linkage Group LG2"/>
</dbReference>
<evidence type="ECO:0000256" key="1">
    <source>
        <dbReference type="SAM" id="MobiDB-lite"/>
    </source>
</evidence>
<dbReference type="AlphaFoldDB" id="A0A2T7PUW5"/>
<dbReference type="Gene3D" id="3.60.10.10">
    <property type="entry name" value="Endonuclease/exonuclease/phosphatase"/>
    <property type="match status" value="1"/>
</dbReference>
<comment type="caution">
    <text evidence="2">The sequence shown here is derived from an EMBL/GenBank/DDBJ whole genome shotgun (WGS) entry which is preliminary data.</text>
</comment>
<feature type="region of interest" description="Disordered" evidence="1">
    <location>
        <begin position="112"/>
        <end position="131"/>
    </location>
</feature>
<sequence>MQTQTQRRGKKRGSRGGVKKRLKARGCRKLPLPTITLLNARSISNKMDELAALINYDGDYKRTNLFCVTETWLSEEKTDINITGYTTIRFDRDQEKTEKGRRKVSVNRISTITKERNSAIRSSPSTSPAAT</sequence>
<feature type="compositionally biased region" description="Basic residues" evidence="1">
    <location>
        <begin position="7"/>
        <end position="22"/>
    </location>
</feature>
<dbReference type="EMBL" id="PZQS01000002">
    <property type="protein sequence ID" value="PVD37226.1"/>
    <property type="molecule type" value="Genomic_DNA"/>
</dbReference>
<accession>A0A2T7PUW5</accession>
<feature type="compositionally biased region" description="Polar residues" evidence="1">
    <location>
        <begin position="119"/>
        <end position="131"/>
    </location>
</feature>
<evidence type="ECO:0000313" key="3">
    <source>
        <dbReference type="Proteomes" id="UP000245119"/>
    </source>
</evidence>
<proteinExistence type="predicted"/>
<evidence type="ECO:0000313" key="2">
    <source>
        <dbReference type="EMBL" id="PVD37226.1"/>
    </source>
</evidence>
<feature type="region of interest" description="Disordered" evidence="1">
    <location>
        <begin position="1"/>
        <end position="22"/>
    </location>
</feature>